<evidence type="ECO:0000313" key="2">
    <source>
        <dbReference type="Proteomes" id="UP000245207"/>
    </source>
</evidence>
<name>A0A2U1NCN1_ARTAN</name>
<dbReference type="EMBL" id="PKPP01003113">
    <property type="protein sequence ID" value="PWA71237.1"/>
    <property type="molecule type" value="Genomic_DNA"/>
</dbReference>
<dbReference type="AlphaFoldDB" id="A0A2U1NCN1"/>
<organism evidence="1 2">
    <name type="scientific">Artemisia annua</name>
    <name type="common">Sweet wormwood</name>
    <dbReference type="NCBI Taxonomy" id="35608"/>
    <lineage>
        <taxon>Eukaryota</taxon>
        <taxon>Viridiplantae</taxon>
        <taxon>Streptophyta</taxon>
        <taxon>Embryophyta</taxon>
        <taxon>Tracheophyta</taxon>
        <taxon>Spermatophyta</taxon>
        <taxon>Magnoliopsida</taxon>
        <taxon>eudicotyledons</taxon>
        <taxon>Gunneridae</taxon>
        <taxon>Pentapetalae</taxon>
        <taxon>asterids</taxon>
        <taxon>campanulids</taxon>
        <taxon>Asterales</taxon>
        <taxon>Asteraceae</taxon>
        <taxon>Asteroideae</taxon>
        <taxon>Anthemideae</taxon>
        <taxon>Artemisiinae</taxon>
        <taxon>Artemisia</taxon>
    </lineage>
</organism>
<protein>
    <submittedName>
        <fullName evidence="1">Uncharacterized protein</fullName>
    </submittedName>
</protein>
<dbReference type="OrthoDB" id="1744497at2759"/>
<evidence type="ECO:0000313" key="1">
    <source>
        <dbReference type="EMBL" id="PWA71237.1"/>
    </source>
</evidence>
<sequence>MDQNITPLCDIDPMLDDVKKLTRCISIWKSHPAGKPTEVWSLDIFSKIHRILRPQSVCPANGRESSMQHGIPYDSTTVGGQRTGGLVPNVFAVDIDVTQNLAAQQATASI</sequence>
<proteinExistence type="predicted"/>
<accession>A0A2U1NCN1</accession>
<gene>
    <name evidence="1" type="ORF">CTI12_AA282490</name>
</gene>
<comment type="caution">
    <text evidence="1">The sequence shown here is derived from an EMBL/GenBank/DDBJ whole genome shotgun (WGS) entry which is preliminary data.</text>
</comment>
<reference evidence="1 2" key="1">
    <citation type="journal article" date="2018" name="Mol. Plant">
        <title>The genome of Artemisia annua provides insight into the evolution of Asteraceae family and artemisinin biosynthesis.</title>
        <authorList>
            <person name="Shen Q."/>
            <person name="Zhang L."/>
            <person name="Liao Z."/>
            <person name="Wang S."/>
            <person name="Yan T."/>
            <person name="Shi P."/>
            <person name="Liu M."/>
            <person name="Fu X."/>
            <person name="Pan Q."/>
            <person name="Wang Y."/>
            <person name="Lv Z."/>
            <person name="Lu X."/>
            <person name="Zhang F."/>
            <person name="Jiang W."/>
            <person name="Ma Y."/>
            <person name="Chen M."/>
            <person name="Hao X."/>
            <person name="Li L."/>
            <person name="Tang Y."/>
            <person name="Lv G."/>
            <person name="Zhou Y."/>
            <person name="Sun X."/>
            <person name="Brodelius P.E."/>
            <person name="Rose J.K.C."/>
            <person name="Tang K."/>
        </authorList>
    </citation>
    <scope>NUCLEOTIDE SEQUENCE [LARGE SCALE GENOMIC DNA]</scope>
    <source>
        <strain evidence="2">cv. Huhao1</strain>
        <tissue evidence="1">Leaf</tissue>
    </source>
</reference>
<dbReference type="Proteomes" id="UP000245207">
    <property type="component" value="Unassembled WGS sequence"/>
</dbReference>
<keyword evidence="2" id="KW-1185">Reference proteome</keyword>